<dbReference type="FunFam" id="3.40.50.720:FF:000084">
    <property type="entry name" value="Short-chain dehydrogenase reductase"/>
    <property type="match status" value="1"/>
</dbReference>
<dbReference type="GO" id="GO:0008202">
    <property type="term" value="P:steroid metabolic process"/>
    <property type="evidence" value="ECO:0007669"/>
    <property type="project" value="UniProtKB-KW"/>
</dbReference>
<dbReference type="SUPFAM" id="SSF51735">
    <property type="entry name" value="NAD(P)-binding Rossmann-fold domains"/>
    <property type="match status" value="1"/>
</dbReference>
<dbReference type="Pfam" id="PF13561">
    <property type="entry name" value="adh_short_C2"/>
    <property type="match status" value="1"/>
</dbReference>
<dbReference type="PROSITE" id="PS00061">
    <property type="entry name" value="ADH_SHORT"/>
    <property type="match status" value="1"/>
</dbReference>
<dbReference type="InterPro" id="IPR057326">
    <property type="entry name" value="KR_dom"/>
</dbReference>
<evidence type="ECO:0000313" key="7">
    <source>
        <dbReference type="EMBL" id="RRJ88664.1"/>
    </source>
</evidence>
<dbReference type="InterPro" id="IPR036291">
    <property type="entry name" value="NAD(P)-bd_dom_sf"/>
</dbReference>
<gene>
    <name evidence="7" type="ORF">EG850_00505</name>
</gene>
<dbReference type="EMBL" id="RQVS01000001">
    <property type="protein sequence ID" value="RRJ88664.1"/>
    <property type="molecule type" value="Genomic_DNA"/>
</dbReference>
<dbReference type="PRINTS" id="PR00081">
    <property type="entry name" value="GDHRDH"/>
</dbReference>
<evidence type="ECO:0000256" key="1">
    <source>
        <dbReference type="ARBA" id="ARBA00006484"/>
    </source>
</evidence>
<reference evidence="7 8" key="1">
    <citation type="submission" date="2018-11" db="EMBL/GenBank/DDBJ databases">
        <title>YIM 102482-1 draft genome.</title>
        <authorList>
            <person name="Li G."/>
            <person name="Jiang Y."/>
        </authorList>
    </citation>
    <scope>NUCLEOTIDE SEQUENCE [LARGE SCALE GENOMIC DNA]</scope>
    <source>
        <strain evidence="7 8">YIM 102482-1</strain>
    </source>
</reference>
<keyword evidence="8" id="KW-1185">Reference proteome</keyword>
<dbReference type="PANTHER" id="PTHR43180">
    <property type="entry name" value="3-OXOACYL-(ACYL-CARRIER-PROTEIN) REDUCTASE (AFU_ORTHOLOGUE AFUA_6G11210)"/>
    <property type="match status" value="1"/>
</dbReference>
<dbReference type="Proteomes" id="UP000274391">
    <property type="component" value="Unassembled WGS sequence"/>
</dbReference>
<feature type="domain" description="Ketoreductase" evidence="6">
    <location>
        <begin position="8"/>
        <end position="189"/>
    </location>
</feature>
<proteinExistence type="inferred from homology"/>
<evidence type="ECO:0000256" key="2">
    <source>
        <dbReference type="ARBA" id="ARBA00023002"/>
    </source>
</evidence>
<evidence type="ECO:0000313" key="8">
    <source>
        <dbReference type="Proteomes" id="UP000274391"/>
    </source>
</evidence>
<dbReference type="OrthoDB" id="286404at2"/>
<dbReference type="SMART" id="SM00822">
    <property type="entry name" value="PKS_KR"/>
    <property type="match status" value="1"/>
</dbReference>
<keyword evidence="2 7" id="KW-0560">Oxidoreductase</keyword>
<dbReference type="PRINTS" id="PR00080">
    <property type="entry name" value="SDRFAMILY"/>
</dbReference>
<protein>
    <submittedName>
        <fullName evidence="7">Glucose 1-dehydrogenase</fullName>
        <ecNumber evidence="7">1.1.1.47</ecNumber>
    </submittedName>
</protein>
<dbReference type="GO" id="GO:0047936">
    <property type="term" value="F:glucose 1-dehydrogenase [NAD(P)+] activity"/>
    <property type="evidence" value="ECO:0007669"/>
    <property type="project" value="UniProtKB-EC"/>
</dbReference>
<dbReference type="Gene3D" id="3.40.50.720">
    <property type="entry name" value="NAD(P)-binding Rossmann-like Domain"/>
    <property type="match status" value="1"/>
</dbReference>
<evidence type="ECO:0000256" key="5">
    <source>
        <dbReference type="ARBA" id="ARBA00023221"/>
    </source>
</evidence>
<dbReference type="AlphaFoldDB" id="A0A3P3W1K6"/>
<dbReference type="NCBIfam" id="NF005559">
    <property type="entry name" value="PRK07231.1"/>
    <property type="match status" value="1"/>
</dbReference>
<keyword evidence="4" id="KW-0443">Lipid metabolism</keyword>
<evidence type="ECO:0000256" key="3">
    <source>
        <dbReference type="ARBA" id="ARBA00023027"/>
    </source>
</evidence>
<organism evidence="7 8">
    <name type="scientific">Gulosibacter macacae</name>
    <dbReference type="NCBI Taxonomy" id="2488791"/>
    <lineage>
        <taxon>Bacteria</taxon>
        <taxon>Bacillati</taxon>
        <taxon>Actinomycetota</taxon>
        <taxon>Actinomycetes</taxon>
        <taxon>Micrococcales</taxon>
        <taxon>Microbacteriaceae</taxon>
        <taxon>Gulosibacter</taxon>
    </lineage>
</organism>
<sequence>MAGKLEGKVAIITGGASGMGAADARRFVAEGAKVVLTDLNVDAGEALAAELGENAVFMSHNVASEEDWQRVIAGTVEKFGRVDVLVNNAGILIMKSIEDTTLAEFEKIMQINVTGVFMGMQQVVPLMKAQGSGVIVNMSSAAGIVGQVNTIAYSASKFAVRGMTKAAAMDLGLAGIRVLSIHPGSIATPMTAASGVSEGGQLPLAALNRSGTADEVARVVAFAASDDAAYVTGTELVVDGGLTLGDTPQVYGMMAAMAQQQ</sequence>
<keyword evidence="3" id="KW-0520">NAD</keyword>
<comment type="caution">
    <text evidence="7">The sequence shown here is derived from an EMBL/GenBank/DDBJ whole genome shotgun (WGS) entry which is preliminary data.</text>
</comment>
<comment type="similarity">
    <text evidence="1">Belongs to the short-chain dehydrogenases/reductases (SDR) family.</text>
</comment>
<evidence type="ECO:0000256" key="4">
    <source>
        <dbReference type="ARBA" id="ARBA00023098"/>
    </source>
</evidence>
<dbReference type="RefSeq" id="WP_124968772.1">
    <property type="nucleotide sequence ID" value="NZ_RQVS01000001.1"/>
</dbReference>
<dbReference type="EC" id="1.1.1.47" evidence="7"/>
<evidence type="ECO:0000259" key="6">
    <source>
        <dbReference type="SMART" id="SM00822"/>
    </source>
</evidence>
<accession>A0A3P3W1K6</accession>
<keyword evidence="5" id="KW-0753">Steroid metabolism</keyword>
<name>A0A3P3W1K6_9MICO</name>
<dbReference type="PANTHER" id="PTHR43180:SF28">
    <property type="entry name" value="NAD(P)-BINDING ROSSMANN-FOLD SUPERFAMILY PROTEIN"/>
    <property type="match status" value="1"/>
</dbReference>
<dbReference type="InterPro" id="IPR002347">
    <property type="entry name" value="SDR_fam"/>
</dbReference>
<dbReference type="InterPro" id="IPR020904">
    <property type="entry name" value="Sc_DH/Rdtase_CS"/>
</dbReference>